<sequence length="135" mass="14058">MTVTSIRSRSADRRRFSIGSTALRVDSRTRGRGRTAHTTVSVSGDIDTVNAAEFAATVRDAACGCSGLVLDLTEVDFMAVDGMSALHAINAQVLRGGVEWCVVASPAVARVLGLCDPEGLIPSARIASLRGAEIA</sequence>
<dbReference type="CDD" id="cd07043">
    <property type="entry name" value="STAS_anti-anti-sigma_factors"/>
    <property type="match status" value="1"/>
</dbReference>
<dbReference type="RefSeq" id="WP_152518367.1">
    <property type="nucleotide sequence ID" value="NZ_AP022570.1"/>
</dbReference>
<reference evidence="2 3" key="1">
    <citation type="journal article" date="2019" name="Emerg. Microbes Infect.">
        <title>Comprehensive subspecies identification of 175 nontuberculous mycobacteria species based on 7547 genomic profiles.</title>
        <authorList>
            <person name="Matsumoto Y."/>
            <person name="Kinjo T."/>
            <person name="Motooka D."/>
            <person name="Nabeya D."/>
            <person name="Jung N."/>
            <person name="Uechi K."/>
            <person name="Horii T."/>
            <person name="Iida T."/>
            <person name="Fujita J."/>
            <person name="Nakamura S."/>
        </authorList>
    </citation>
    <scope>NUCLEOTIDE SEQUENCE [LARGE SCALE GENOMIC DNA]</scope>
    <source>
        <strain evidence="2 3">JCM 12603</strain>
    </source>
</reference>
<accession>A0A6N4VFW9</accession>
<dbReference type="EMBL" id="AP022570">
    <property type="protein sequence ID" value="BBX53735.1"/>
    <property type="molecule type" value="Genomic_DNA"/>
</dbReference>
<gene>
    <name evidence="2" type="ORF">MPOR_47610</name>
</gene>
<feature type="domain" description="STAS" evidence="1">
    <location>
        <begin position="40"/>
        <end position="135"/>
    </location>
</feature>
<name>A0A6N4VFW9_9MYCO</name>
<dbReference type="InterPro" id="IPR036513">
    <property type="entry name" value="STAS_dom_sf"/>
</dbReference>
<evidence type="ECO:0000313" key="2">
    <source>
        <dbReference type="EMBL" id="BBX53735.1"/>
    </source>
</evidence>
<organism evidence="2 3">
    <name type="scientific">Mycolicibacterium poriferae</name>
    <dbReference type="NCBI Taxonomy" id="39694"/>
    <lineage>
        <taxon>Bacteria</taxon>
        <taxon>Bacillati</taxon>
        <taxon>Actinomycetota</taxon>
        <taxon>Actinomycetes</taxon>
        <taxon>Mycobacteriales</taxon>
        <taxon>Mycobacteriaceae</taxon>
        <taxon>Mycolicibacterium</taxon>
    </lineage>
</organism>
<dbReference type="Proteomes" id="UP000466785">
    <property type="component" value="Chromosome"/>
</dbReference>
<dbReference type="KEGG" id="mpof:MPOR_47610"/>
<dbReference type="Pfam" id="PF01740">
    <property type="entry name" value="STAS"/>
    <property type="match status" value="1"/>
</dbReference>
<evidence type="ECO:0000313" key="3">
    <source>
        <dbReference type="Proteomes" id="UP000466785"/>
    </source>
</evidence>
<dbReference type="PROSITE" id="PS50801">
    <property type="entry name" value="STAS"/>
    <property type="match status" value="1"/>
</dbReference>
<keyword evidence="3" id="KW-1185">Reference proteome</keyword>
<dbReference type="Gene3D" id="3.30.750.24">
    <property type="entry name" value="STAS domain"/>
    <property type="match status" value="1"/>
</dbReference>
<dbReference type="SUPFAM" id="SSF52091">
    <property type="entry name" value="SpoIIaa-like"/>
    <property type="match status" value="1"/>
</dbReference>
<evidence type="ECO:0000259" key="1">
    <source>
        <dbReference type="PROSITE" id="PS50801"/>
    </source>
</evidence>
<dbReference type="InterPro" id="IPR002645">
    <property type="entry name" value="STAS_dom"/>
</dbReference>
<dbReference type="AlphaFoldDB" id="A0A6N4VFW9"/>
<protein>
    <recommendedName>
        <fullName evidence="1">STAS domain-containing protein</fullName>
    </recommendedName>
</protein>
<proteinExistence type="predicted"/>